<dbReference type="SUPFAM" id="SSF53187">
    <property type="entry name" value="Zn-dependent exopeptidases"/>
    <property type="match status" value="1"/>
</dbReference>
<keyword evidence="4" id="KW-1185">Reference proteome</keyword>
<comment type="caution">
    <text evidence="1">Lacks conserved residue(s) required for the propagation of feature annotation.</text>
</comment>
<keyword evidence="3" id="KW-0645">Protease</keyword>
<dbReference type="PATRIC" id="fig|1184267.3.peg.470"/>
<reference evidence="3 4" key="1">
    <citation type="journal article" date="2013" name="ISME J.">
        <title>By their genes ye shall know them: genomic signatures of predatory bacteria.</title>
        <authorList>
            <person name="Pasternak Z."/>
            <person name="Pietrokovski S."/>
            <person name="Rotem O."/>
            <person name="Gophna U."/>
            <person name="Lurie-Weinberger M.N."/>
            <person name="Jurkevitch E."/>
        </authorList>
    </citation>
    <scope>NUCLEOTIDE SEQUENCE [LARGE SCALE GENOMIC DNA]</scope>
    <source>
        <strain evidence="3 4">JSS</strain>
    </source>
</reference>
<dbReference type="Gene3D" id="3.40.630.10">
    <property type="entry name" value="Zn peptidases"/>
    <property type="match status" value="1"/>
</dbReference>
<dbReference type="KEGG" id="bex:A11Q_463"/>
<dbReference type="RefSeq" id="WP_015469173.1">
    <property type="nucleotide sequence ID" value="NC_020813.1"/>
</dbReference>
<gene>
    <name evidence="3" type="ORF">A11Q_463</name>
</gene>
<dbReference type="Pfam" id="PF00246">
    <property type="entry name" value="Peptidase_M14"/>
    <property type="match status" value="1"/>
</dbReference>
<dbReference type="EMBL" id="CP003537">
    <property type="protein sequence ID" value="AGH94683.1"/>
    <property type="molecule type" value="Genomic_DNA"/>
</dbReference>
<name>M4V662_9BACT</name>
<dbReference type="eggNOG" id="COG2866">
    <property type="taxonomic scope" value="Bacteria"/>
</dbReference>
<dbReference type="GO" id="GO:0008270">
    <property type="term" value="F:zinc ion binding"/>
    <property type="evidence" value="ECO:0007669"/>
    <property type="project" value="InterPro"/>
</dbReference>
<dbReference type="GO" id="GO:0006508">
    <property type="term" value="P:proteolysis"/>
    <property type="evidence" value="ECO:0007669"/>
    <property type="project" value="InterPro"/>
</dbReference>
<dbReference type="HOGENOM" id="CLU_061366_0_0_7"/>
<evidence type="ECO:0000313" key="4">
    <source>
        <dbReference type="Proteomes" id="UP000012040"/>
    </source>
</evidence>
<dbReference type="PROSITE" id="PS52035">
    <property type="entry name" value="PEPTIDASE_M14"/>
    <property type="match status" value="1"/>
</dbReference>
<evidence type="ECO:0000259" key="2">
    <source>
        <dbReference type="PROSITE" id="PS52035"/>
    </source>
</evidence>
<evidence type="ECO:0000313" key="3">
    <source>
        <dbReference type="EMBL" id="AGH94683.1"/>
    </source>
</evidence>
<dbReference type="GO" id="GO:0004181">
    <property type="term" value="F:metallocarboxypeptidase activity"/>
    <property type="evidence" value="ECO:0007669"/>
    <property type="project" value="InterPro"/>
</dbReference>
<feature type="domain" description="Peptidase M14" evidence="2">
    <location>
        <begin position="30"/>
        <end position="285"/>
    </location>
</feature>
<dbReference type="OrthoDB" id="5291050at2"/>
<organism evidence="3 4">
    <name type="scientific">Pseudobdellovibrio exovorus JSS</name>
    <dbReference type="NCBI Taxonomy" id="1184267"/>
    <lineage>
        <taxon>Bacteria</taxon>
        <taxon>Pseudomonadati</taxon>
        <taxon>Bdellovibrionota</taxon>
        <taxon>Bdellovibrionia</taxon>
        <taxon>Bdellovibrionales</taxon>
        <taxon>Pseudobdellovibrionaceae</taxon>
        <taxon>Pseudobdellovibrio</taxon>
    </lineage>
</organism>
<accession>M4V662</accession>
<sequence length="285" mass="32352">MRHFLWLFLFLHGGISSAESISLKQKCIQALQNYKSYYKDPSVLERVCAQAEQKEGCTSNEGVPIFHVDSNSKSTSAKKILVISLIHGDETEAGTLGRFWMERLQQLESSRNSWRVIPVANPDGVKRLTRTNANGVDLNRNFPTKDWNAEALKNWERQGKKSPRRFPGNAGGDEVETKCLMGHAEDYSPDFVVSIHTPLKVLDFDGPKLNRRIRYDYLPWRSLGNFPGSLGRYLWVERHTPVLTTELKSTLPESEGVFEQLQDLIGSLIQSDLSRPKVTTANDHH</sequence>
<evidence type="ECO:0000256" key="1">
    <source>
        <dbReference type="PROSITE-ProRule" id="PRU01379"/>
    </source>
</evidence>
<dbReference type="Proteomes" id="UP000012040">
    <property type="component" value="Chromosome"/>
</dbReference>
<dbReference type="AlphaFoldDB" id="M4V662"/>
<dbReference type="InterPro" id="IPR000834">
    <property type="entry name" value="Peptidase_M14"/>
</dbReference>
<dbReference type="STRING" id="1184267.A11Q_463"/>
<comment type="similarity">
    <text evidence="1">Belongs to the peptidase M14 family.</text>
</comment>
<proteinExistence type="inferred from homology"/>
<protein>
    <submittedName>
        <fullName evidence="3">Putative carboxypeptidase</fullName>
    </submittedName>
</protein>
<keyword evidence="3" id="KW-0378">Hydrolase</keyword>
<keyword evidence="3" id="KW-0121">Carboxypeptidase</keyword>